<keyword evidence="3" id="KW-1185">Reference proteome</keyword>
<name>A0A183MKM7_9TREM</name>
<feature type="compositionally biased region" description="Basic and acidic residues" evidence="1">
    <location>
        <begin position="108"/>
        <end position="145"/>
    </location>
</feature>
<feature type="region of interest" description="Disordered" evidence="1">
    <location>
        <begin position="68"/>
        <end position="162"/>
    </location>
</feature>
<sequence>MQLDDLDFADDLALLSQTQQQMQEKTTSVTAASAAVGKARFSDTTQHAPIQSRLTEKIWKIHYLQQPAVRENKPDFSRGRNQEEAVEVDRTHIEESTELRHKTSSRMESSRPKEEGKTKEHITPRNGDRHEKNKQKLDRTGKEDGGQSGMENAGRKPTLHWE</sequence>
<organism evidence="2 3">
    <name type="scientific">Schistosoma margrebowiei</name>
    <dbReference type="NCBI Taxonomy" id="48269"/>
    <lineage>
        <taxon>Eukaryota</taxon>
        <taxon>Metazoa</taxon>
        <taxon>Spiralia</taxon>
        <taxon>Lophotrochozoa</taxon>
        <taxon>Platyhelminthes</taxon>
        <taxon>Trematoda</taxon>
        <taxon>Digenea</taxon>
        <taxon>Strigeidida</taxon>
        <taxon>Schistosomatoidea</taxon>
        <taxon>Schistosomatidae</taxon>
        <taxon>Schistosoma</taxon>
    </lineage>
</organism>
<accession>A0A183MKM7</accession>
<dbReference type="EMBL" id="UZAI01017180">
    <property type="protein sequence ID" value="VDP21459.1"/>
    <property type="molecule type" value="Genomic_DNA"/>
</dbReference>
<evidence type="ECO:0000313" key="3">
    <source>
        <dbReference type="Proteomes" id="UP000277204"/>
    </source>
</evidence>
<dbReference type="Proteomes" id="UP000277204">
    <property type="component" value="Unassembled WGS sequence"/>
</dbReference>
<feature type="compositionally biased region" description="Basic and acidic residues" evidence="1">
    <location>
        <begin position="70"/>
        <end position="101"/>
    </location>
</feature>
<evidence type="ECO:0000256" key="1">
    <source>
        <dbReference type="SAM" id="MobiDB-lite"/>
    </source>
</evidence>
<gene>
    <name evidence="2" type="ORF">SMRZ_LOCUS16602</name>
</gene>
<protein>
    <submittedName>
        <fullName evidence="2">Uncharacterized protein</fullName>
    </submittedName>
</protein>
<evidence type="ECO:0000313" key="2">
    <source>
        <dbReference type="EMBL" id="VDP21459.1"/>
    </source>
</evidence>
<proteinExistence type="predicted"/>
<reference evidence="2 3" key="1">
    <citation type="submission" date="2018-11" db="EMBL/GenBank/DDBJ databases">
        <authorList>
            <consortium name="Pathogen Informatics"/>
        </authorList>
    </citation>
    <scope>NUCLEOTIDE SEQUENCE [LARGE SCALE GENOMIC DNA]</scope>
    <source>
        <strain evidence="2 3">Zambia</strain>
    </source>
</reference>
<dbReference type="AlphaFoldDB" id="A0A183MKM7"/>